<dbReference type="Gene3D" id="2.40.128.20">
    <property type="match status" value="1"/>
</dbReference>
<dbReference type="EMBL" id="VCGU01000004">
    <property type="protein sequence ID" value="TRY77037.1"/>
    <property type="molecule type" value="Genomic_DNA"/>
</dbReference>
<gene>
    <name evidence="1" type="ORF">TCAL_15937</name>
</gene>
<dbReference type="InterPro" id="IPR012674">
    <property type="entry name" value="Calycin"/>
</dbReference>
<organism evidence="1 2">
    <name type="scientific">Tigriopus californicus</name>
    <name type="common">Marine copepod</name>
    <dbReference type="NCBI Taxonomy" id="6832"/>
    <lineage>
        <taxon>Eukaryota</taxon>
        <taxon>Metazoa</taxon>
        <taxon>Ecdysozoa</taxon>
        <taxon>Arthropoda</taxon>
        <taxon>Crustacea</taxon>
        <taxon>Multicrustacea</taxon>
        <taxon>Hexanauplia</taxon>
        <taxon>Copepoda</taxon>
        <taxon>Harpacticoida</taxon>
        <taxon>Harpacticidae</taxon>
        <taxon>Tigriopus</taxon>
    </lineage>
</organism>
<sequence>MTMDNVPGVYTNVKTQELADFLVKTGIPKEQAQSFVGVKSTMRLELHDGNWIYDLKCPEMPGLNTLAAFKEGVETEVDNPAFGGKAKMVFTTSGPNTFKSIVTSELMGKIVFDEKYTEEGASITYNHEKSGATVAEKWTRVIDEDGWYKMYKEENLVNFNKAMGTPDDLGSDQSNFKMKVSHVGKAVQMIESCGHSEVKTVFTYDEEFQYGWPGTPNLDRTMIATRMGPGQILMLAKGSSGQSEEWRMTIKMDGTMLWEGRDKVSGQSCKMWMKKIPLFCGKFRQVSNCGFDEYGTAMGMPADMISKLKNDFESVLSMDMVGGLVHVKSTSKVMPMDMSMKFDEEYEIGMPGMESFKVIESLQGNDILSVSKGTRCTVKTLTKFTNNFAIMESEVVGLGASCKIVYERI</sequence>
<dbReference type="SUPFAM" id="SSF50814">
    <property type="entry name" value="Lipocalins"/>
    <property type="match status" value="2"/>
</dbReference>
<dbReference type="Proteomes" id="UP000318571">
    <property type="component" value="Chromosome 5"/>
</dbReference>
<dbReference type="AlphaFoldDB" id="A0A553PHA2"/>
<keyword evidence="2" id="KW-1185">Reference proteome</keyword>
<comment type="caution">
    <text evidence="1">The sequence shown here is derived from an EMBL/GenBank/DDBJ whole genome shotgun (WGS) entry which is preliminary data.</text>
</comment>
<reference evidence="1 2" key="1">
    <citation type="journal article" date="2018" name="Nat. Ecol. Evol.">
        <title>Genomic signatures of mitonuclear coevolution across populations of Tigriopus californicus.</title>
        <authorList>
            <person name="Barreto F.S."/>
            <person name="Watson E.T."/>
            <person name="Lima T.G."/>
            <person name="Willett C.S."/>
            <person name="Edmands S."/>
            <person name="Li W."/>
            <person name="Burton R.S."/>
        </authorList>
    </citation>
    <scope>NUCLEOTIDE SEQUENCE [LARGE SCALE GENOMIC DNA]</scope>
    <source>
        <strain evidence="1 2">San Diego</strain>
    </source>
</reference>
<proteinExistence type="predicted"/>
<accession>A0A553PHA2</accession>
<evidence type="ECO:0000313" key="2">
    <source>
        <dbReference type="Proteomes" id="UP000318571"/>
    </source>
</evidence>
<protein>
    <submittedName>
        <fullName evidence="1">Uncharacterized protein</fullName>
    </submittedName>
</protein>
<evidence type="ECO:0000313" key="1">
    <source>
        <dbReference type="EMBL" id="TRY77037.1"/>
    </source>
</evidence>
<name>A0A553PHA2_TIGCA</name>